<dbReference type="Proteomes" id="UP000821845">
    <property type="component" value="Chromosome 2"/>
</dbReference>
<keyword evidence="2" id="KW-1185">Reference proteome</keyword>
<evidence type="ECO:0000313" key="1">
    <source>
        <dbReference type="EMBL" id="KAH6940152.1"/>
    </source>
</evidence>
<dbReference type="EMBL" id="CM023482">
    <property type="protein sequence ID" value="KAH6940152.1"/>
    <property type="molecule type" value="Genomic_DNA"/>
</dbReference>
<accession>A0ACB7T1H6</accession>
<protein>
    <submittedName>
        <fullName evidence="1">Uncharacterized protein</fullName>
    </submittedName>
</protein>
<name>A0ACB7T1H6_HYAAI</name>
<reference evidence="1" key="1">
    <citation type="submission" date="2020-05" db="EMBL/GenBank/DDBJ databases">
        <title>Large-scale comparative analyses of tick genomes elucidate their genetic diversity and vector capacities.</title>
        <authorList>
            <person name="Jia N."/>
            <person name="Wang J."/>
            <person name="Shi W."/>
            <person name="Du L."/>
            <person name="Sun Y."/>
            <person name="Zhan W."/>
            <person name="Jiang J."/>
            <person name="Wang Q."/>
            <person name="Zhang B."/>
            <person name="Ji P."/>
            <person name="Sakyi L.B."/>
            <person name="Cui X."/>
            <person name="Yuan T."/>
            <person name="Jiang B."/>
            <person name="Yang W."/>
            <person name="Lam T.T.-Y."/>
            <person name="Chang Q."/>
            <person name="Ding S."/>
            <person name="Wang X."/>
            <person name="Zhu J."/>
            <person name="Ruan X."/>
            <person name="Zhao L."/>
            <person name="Wei J."/>
            <person name="Que T."/>
            <person name="Du C."/>
            <person name="Cheng J."/>
            <person name="Dai P."/>
            <person name="Han X."/>
            <person name="Huang E."/>
            <person name="Gao Y."/>
            <person name="Liu J."/>
            <person name="Shao H."/>
            <person name="Ye R."/>
            <person name="Li L."/>
            <person name="Wei W."/>
            <person name="Wang X."/>
            <person name="Wang C."/>
            <person name="Yang T."/>
            <person name="Huo Q."/>
            <person name="Li W."/>
            <person name="Guo W."/>
            <person name="Chen H."/>
            <person name="Zhou L."/>
            <person name="Ni X."/>
            <person name="Tian J."/>
            <person name="Zhou Y."/>
            <person name="Sheng Y."/>
            <person name="Liu T."/>
            <person name="Pan Y."/>
            <person name="Xia L."/>
            <person name="Li J."/>
            <person name="Zhao F."/>
            <person name="Cao W."/>
        </authorList>
    </citation>
    <scope>NUCLEOTIDE SEQUENCE</scope>
    <source>
        <strain evidence="1">Hyas-2018</strain>
    </source>
</reference>
<proteinExistence type="predicted"/>
<organism evidence="1 2">
    <name type="scientific">Hyalomma asiaticum</name>
    <name type="common">Tick</name>
    <dbReference type="NCBI Taxonomy" id="266040"/>
    <lineage>
        <taxon>Eukaryota</taxon>
        <taxon>Metazoa</taxon>
        <taxon>Ecdysozoa</taxon>
        <taxon>Arthropoda</taxon>
        <taxon>Chelicerata</taxon>
        <taxon>Arachnida</taxon>
        <taxon>Acari</taxon>
        <taxon>Parasitiformes</taxon>
        <taxon>Ixodida</taxon>
        <taxon>Ixodoidea</taxon>
        <taxon>Ixodidae</taxon>
        <taxon>Hyalomminae</taxon>
        <taxon>Hyalomma</taxon>
    </lineage>
</organism>
<comment type="caution">
    <text evidence="1">The sequence shown here is derived from an EMBL/GenBank/DDBJ whole genome shotgun (WGS) entry which is preliminary data.</text>
</comment>
<evidence type="ECO:0000313" key="2">
    <source>
        <dbReference type="Proteomes" id="UP000821845"/>
    </source>
</evidence>
<sequence length="294" mass="32463">MPSWVWVFARGYAVFVHKARGLRDVPYTRWRKASSTFTAHSCSITFVAYFQPRADLCSHGQSRCKWRAPSKAKRSPFARGFGKLGTCVCGASPCFRREVWSGFERGKRHFPRVLRGKDAVRVGSYYRLIASGTGSSAWRALMYRWAPRLLGDNIDSRITPRFSARAVSDARVRSVSCWSRTLIESPRPERVPLRIGGLPAHQFDAPRSGQFFPAQFPSRGWAPPGPERCRASPWRLEAAAQAPAQATSLPAPAPSGGARLHHYSEVATPNAGCCVDAWSTIAHHPLPVSGDGSV</sequence>
<gene>
    <name evidence="1" type="ORF">HPB50_025960</name>
</gene>